<evidence type="ECO:0000313" key="3">
    <source>
        <dbReference type="Proteomes" id="UP000013785"/>
    </source>
</evidence>
<reference evidence="2 3" key="1">
    <citation type="submission" date="2013-02" db="EMBL/GenBank/DDBJ databases">
        <title>The Genome Sequence of Enterococcus phoeniculicola BAA-412.</title>
        <authorList>
            <consortium name="The Broad Institute Genome Sequencing Platform"/>
            <consortium name="The Broad Institute Genome Sequencing Center for Infectious Disease"/>
            <person name="Earl A.M."/>
            <person name="Gilmore M.S."/>
            <person name="Lebreton F."/>
            <person name="Walker B."/>
            <person name="Young S.K."/>
            <person name="Zeng Q."/>
            <person name="Gargeya S."/>
            <person name="Fitzgerald M."/>
            <person name="Haas B."/>
            <person name="Abouelleil A."/>
            <person name="Alvarado L."/>
            <person name="Arachchi H.M."/>
            <person name="Berlin A.M."/>
            <person name="Chapman S.B."/>
            <person name="Dewar J."/>
            <person name="Goldberg J."/>
            <person name="Griggs A."/>
            <person name="Gujja S."/>
            <person name="Hansen M."/>
            <person name="Howarth C."/>
            <person name="Imamovic A."/>
            <person name="Larimer J."/>
            <person name="McCowan C."/>
            <person name="Murphy C."/>
            <person name="Neiman D."/>
            <person name="Pearson M."/>
            <person name="Priest M."/>
            <person name="Roberts A."/>
            <person name="Saif S."/>
            <person name="Shea T."/>
            <person name="Sisk P."/>
            <person name="Sykes S."/>
            <person name="Wortman J."/>
            <person name="Nusbaum C."/>
            <person name="Birren B."/>
        </authorList>
    </citation>
    <scope>NUCLEOTIDE SEQUENCE [LARGE SCALE GENOMIC DNA]</scope>
    <source>
        <strain evidence="2 3">ATCC BAA-412</strain>
    </source>
</reference>
<dbReference type="OrthoDB" id="3185623at2"/>
<accession>R3W2K6</accession>
<dbReference type="STRING" id="154621.RV11_GL002797"/>
<comment type="caution">
    <text evidence="2">The sequence shown here is derived from an EMBL/GenBank/DDBJ whole genome shotgun (WGS) entry which is preliminary data.</text>
</comment>
<organism evidence="2 3">
    <name type="scientific">Enterococcus phoeniculicola ATCC BAA-412</name>
    <dbReference type="NCBI Taxonomy" id="1158610"/>
    <lineage>
        <taxon>Bacteria</taxon>
        <taxon>Bacillati</taxon>
        <taxon>Bacillota</taxon>
        <taxon>Bacilli</taxon>
        <taxon>Lactobacillales</taxon>
        <taxon>Enterococcaceae</taxon>
        <taxon>Enterococcus</taxon>
    </lineage>
</organism>
<dbReference type="InterPro" id="IPR013022">
    <property type="entry name" value="Xyl_isomerase-like_TIM-brl"/>
</dbReference>
<dbReference type="PATRIC" id="fig|1158610.3.peg.3234"/>
<dbReference type="Gene3D" id="3.20.20.150">
    <property type="entry name" value="Divalent-metal-dependent TIM barrel enzymes"/>
    <property type="match status" value="1"/>
</dbReference>
<sequence length="293" mass="33176">MTIKVGTAPDSWGVWFPNHEKQIPWERTMNEMQESGYAGFELGPWGYFPTSADVLKKETEKRNLEVVAGTVGGDFLDASVDEMMATIEEIAGLLEHFESAKYIVLLPAMYTDLETGELVMHKELTDEEWATYVKNVQRASEKVASYGLVATFHPHVDCHVETEAEIERLLNDTTSVVQLCFDTGHHIYGGGEPISFYEKHQDRIPYIHIKDCDLAVKKTMDEKGWSFAKAVTEDIMTEPGKGGIDFVEFRKALTRTDYSGWVVVEQDLFPVKSFDLPLEIAKRTRDYLSSVGF</sequence>
<dbReference type="Pfam" id="PF01261">
    <property type="entry name" value="AP_endonuc_2"/>
    <property type="match status" value="1"/>
</dbReference>
<dbReference type="SUPFAM" id="SSF51658">
    <property type="entry name" value="Xylose isomerase-like"/>
    <property type="match status" value="1"/>
</dbReference>
<dbReference type="eggNOG" id="COG1082">
    <property type="taxonomic scope" value="Bacteria"/>
</dbReference>
<dbReference type="AlphaFoldDB" id="R3W2K6"/>
<name>R3W2K6_9ENTE</name>
<evidence type="ECO:0000313" key="2">
    <source>
        <dbReference type="EMBL" id="EOL41681.1"/>
    </source>
</evidence>
<dbReference type="InterPro" id="IPR050312">
    <property type="entry name" value="IolE/XylAMocC-like"/>
</dbReference>
<proteinExistence type="predicted"/>
<dbReference type="InterPro" id="IPR036237">
    <property type="entry name" value="Xyl_isomerase-like_sf"/>
</dbReference>
<evidence type="ECO:0000259" key="1">
    <source>
        <dbReference type="Pfam" id="PF01261"/>
    </source>
</evidence>
<protein>
    <recommendedName>
        <fullName evidence="1">Xylose isomerase-like TIM barrel domain-containing protein</fullName>
    </recommendedName>
</protein>
<dbReference type="Proteomes" id="UP000013785">
    <property type="component" value="Unassembled WGS sequence"/>
</dbReference>
<dbReference type="PANTHER" id="PTHR12110:SF41">
    <property type="entry name" value="INOSOSE DEHYDRATASE"/>
    <property type="match status" value="1"/>
</dbReference>
<dbReference type="HOGENOM" id="CLU_059523_0_1_9"/>
<feature type="domain" description="Xylose isomerase-like TIM barrel" evidence="1">
    <location>
        <begin position="32"/>
        <end position="266"/>
    </location>
</feature>
<gene>
    <name evidence="2" type="ORF">UC3_03246</name>
</gene>
<keyword evidence="3" id="KW-1185">Reference proteome</keyword>
<dbReference type="EMBL" id="AJAT01000018">
    <property type="protein sequence ID" value="EOL41681.1"/>
    <property type="molecule type" value="Genomic_DNA"/>
</dbReference>
<dbReference type="RefSeq" id="WP_010769877.1">
    <property type="nucleotide sequence ID" value="NZ_ASWE01000001.1"/>
</dbReference>
<dbReference type="PANTHER" id="PTHR12110">
    <property type="entry name" value="HYDROXYPYRUVATE ISOMERASE"/>
    <property type="match status" value="1"/>
</dbReference>